<organism evidence="1 2">
    <name type="scientific">Caerostris extrusa</name>
    <name type="common">Bark spider</name>
    <name type="synonym">Caerostris bankana</name>
    <dbReference type="NCBI Taxonomy" id="172846"/>
    <lineage>
        <taxon>Eukaryota</taxon>
        <taxon>Metazoa</taxon>
        <taxon>Ecdysozoa</taxon>
        <taxon>Arthropoda</taxon>
        <taxon>Chelicerata</taxon>
        <taxon>Arachnida</taxon>
        <taxon>Araneae</taxon>
        <taxon>Araneomorphae</taxon>
        <taxon>Entelegynae</taxon>
        <taxon>Araneoidea</taxon>
        <taxon>Araneidae</taxon>
        <taxon>Caerostris</taxon>
    </lineage>
</organism>
<protein>
    <submittedName>
        <fullName evidence="1">Uncharacterized protein</fullName>
    </submittedName>
</protein>
<sequence length="83" mass="9491">MIYGNRKLPFLVLGADDYKSTHSFFLFPPPNDKRIQLLQSPTAVNGLGAFKQGREREWAFSHGWILPFTPHVTQRKGIFLTTS</sequence>
<accession>A0AAV4MMS7</accession>
<evidence type="ECO:0000313" key="1">
    <source>
        <dbReference type="EMBL" id="GIX73645.1"/>
    </source>
</evidence>
<reference evidence="1 2" key="1">
    <citation type="submission" date="2021-06" db="EMBL/GenBank/DDBJ databases">
        <title>Caerostris extrusa draft genome.</title>
        <authorList>
            <person name="Kono N."/>
            <person name="Arakawa K."/>
        </authorList>
    </citation>
    <scope>NUCLEOTIDE SEQUENCE [LARGE SCALE GENOMIC DNA]</scope>
</reference>
<keyword evidence="2" id="KW-1185">Reference proteome</keyword>
<dbReference type="Proteomes" id="UP001054945">
    <property type="component" value="Unassembled WGS sequence"/>
</dbReference>
<proteinExistence type="predicted"/>
<comment type="caution">
    <text evidence="1">The sequence shown here is derived from an EMBL/GenBank/DDBJ whole genome shotgun (WGS) entry which is preliminary data.</text>
</comment>
<dbReference type="EMBL" id="BPLR01019972">
    <property type="protein sequence ID" value="GIX73645.1"/>
    <property type="molecule type" value="Genomic_DNA"/>
</dbReference>
<evidence type="ECO:0000313" key="2">
    <source>
        <dbReference type="Proteomes" id="UP001054945"/>
    </source>
</evidence>
<gene>
    <name evidence="1" type="ORF">CEXT_87971</name>
</gene>
<dbReference type="AlphaFoldDB" id="A0AAV4MMS7"/>
<name>A0AAV4MMS7_CAEEX</name>